<feature type="transmembrane region" description="Helical" evidence="1">
    <location>
        <begin position="107"/>
        <end position="129"/>
    </location>
</feature>
<dbReference type="InterPro" id="IPR009321">
    <property type="entry name" value="DUF973"/>
</dbReference>
<sequence>MDNTVENLSRAGIGYIKRGSIYAIIVAILDIPLYILEFLFISRFTGIINSVTSNGLHMPAGEYYIFYTLMLISLAGLIILTFGIANYREGFRNFKGLDTRFSKPFSYSKYVIMLYIIFIIVYVFILAFLPASNQNIHFPALSSSSTLAHVFLVLLLISALIVLIISVLALVGFIYILIGLYRFSGMVHQEVGELGAILYIIPIANIVSPFLIYVASSRAEKLRVPDE</sequence>
<evidence type="ECO:0000313" key="3">
    <source>
        <dbReference type="Proteomes" id="UP000014660"/>
    </source>
</evidence>
<reference evidence="2 3" key="1">
    <citation type="journal article" date="2007" name="Proc. Natl. Acad. Sci. U.S.A.">
        <title>Genome dynamics in a natural archaeal population.</title>
        <authorList>
            <person name="Allen E.E."/>
            <person name="Tyson G.W."/>
            <person name="Whitaker R.J."/>
            <person name="Detter J.C."/>
            <person name="Richardson P.M."/>
            <person name="Banfield J.F."/>
        </authorList>
    </citation>
    <scope>NUCLEOTIDE SEQUENCE [LARGE SCALE GENOMIC DNA]</scope>
    <source>
        <strain evidence="3">fer1</strain>
    </source>
</reference>
<feature type="transmembrane region" description="Helical" evidence="1">
    <location>
        <begin position="20"/>
        <end position="42"/>
    </location>
</feature>
<feature type="transmembrane region" description="Helical" evidence="1">
    <location>
        <begin position="196"/>
        <end position="215"/>
    </location>
</feature>
<dbReference type="HOGENOM" id="CLU_1217529_0_0_2"/>
<name>S0AM74_FERAC</name>
<keyword evidence="3" id="KW-1185">Reference proteome</keyword>
<gene>
    <name evidence="2" type="ORF">FACI_IFERC00001G0131</name>
</gene>
<evidence type="ECO:0000313" key="2">
    <source>
        <dbReference type="EMBL" id="AGO60111.1"/>
    </source>
</evidence>
<dbReference type="Proteomes" id="UP000014660">
    <property type="component" value="Chromosome"/>
</dbReference>
<protein>
    <recommendedName>
        <fullName evidence="4">DUF973 family protein</fullName>
    </recommendedName>
</protein>
<dbReference type="KEGG" id="fac:FACI_IFERC01G0131"/>
<dbReference type="GeneID" id="16024275"/>
<evidence type="ECO:0000256" key="1">
    <source>
        <dbReference type="SAM" id="Phobius"/>
    </source>
</evidence>
<feature type="transmembrane region" description="Helical" evidence="1">
    <location>
        <begin position="63"/>
        <end position="87"/>
    </location>
</feature>
<dbReference type="RefSeq" id="WP_009886148.1">
    <property type="nucleotide sequence ID" value="NC_021592.1"/>
</dbReference>
<evidence type="ECO:0008006" key="4">
    <source>
        <dbReference type="Google" id="ProtNLM"/>
    </source>
</evidence>
<proteinExistence type="predicted"/>
<keyword evidence="1" id="KW-0812">Transmembrane</keyword>
<keyword evidence="1" id="KW-1133">Transmembrane helix</keyword>
<dbReference type="AlphaFoldDB" id="S0AM74"/>
<feature type="transmembrane region" description="Helical" evidence="1">
    <location>
        <begin position="150"/>
        <end position="176"/>
    </location>
</feature>
<keyword evidence="1" id="KW-0472">Membrane</keyword>
<dbReference type="EMBL" id="CP004145">
    <property type="protein sequence ID" value="AGO60111.1"/>
    <property type="molecule type" value="Genomic_DNA"/>
</dbReference>
<organism evidence="2 3">
    <name type="scientific">Ferroplasma acidarmanus Fer1</name>
    <dbReference type="NCBI Taxonomy" id="333146"/>
    <lineage>
        <taxon>Archaea</taxon>
        <taxon>Methanobacteriati</taxon>
        <taxon>Thermoplasmatota</taxon>
        <taxon>Thermoplasmata</taxon>
        <taxon>Thermoplasmatales</taxon>
        <taxon>Ferroplasmaceae</taxon>
        <taxon>Ferroplasma</taxon>
    </lineage>
</organism>
<accession>S0AM74</accession>
<dbReference type="Pfam" id="PF06157">
    <property type="entry name" value="DUF973"/>
    <property type="match status" value="1"/>
</dbReference>